<dbReference type="KEGG" id="bco:Bcell_4208"/>
<dbReference type="Gene3D" id="2.60.40.10">
    <property type="entry name" value="Immunoglobulins"/>
    <property type="match status" value="5"/>
</dbReference>
<keyword evidence="5" id="KW-1185">Reference proteome</keyword>
<sequence length="1328" mass="146204">MIERYELKQIKNEMVLVVHLDPQLTEFSSELGHSPKKKEDLHVYIRSFVKRKFPNLKVNAIKVMSGSILISSIYLHATPSDAHATTPSQISTEEKYDVYTVKRGDSLSVIARDHDITVQALKDANGLKSDIIFIGQQLKLPFYTYTVLQGDSLFTIARHFQVTVDDIIATNRLTSDRIFPGQKLRLPTTSKGVKVDEPQPIKATVEPTFTYVVVPGDSLSVIAKRFHTTIDALRTLNHLSSDIIRVGQTLVIPQKGEEAVTEPKGDTTPINETNEPVREQETIRYTVVSGDSLSVIAKRFNTTVTAIKQENNLSSDIIRIGQSLKIPVIKQEDNITENPPTDGENIERGDETQNTISYTVVSGDSLSVIAKRYGTSVDAIRTLNNLTSDLIRVGQVLHIPHIPDTVVEAPVVDVPTSINGASQHQFKVSGSGKPGASIFISITDTHENTIENTATVDADGNFFTALDVSALSDSTLTVRVKQTNSLGNSSQASLYIVEKDTVAPEEPRLVNTENIINNQNEREFLFAGTAEPEAAIFFTISSENEQVEATAHANSEGEFTLPIDLSQLANGTVVVQMYQKNKTGNKSELIEHSFVKNAVTPALSLHALTPVFSGNVDSYIVSGVTSADSSITISITDGEKIMTEMVSSDLDGNFTLPVDLRFLKDGEITMMVSTEDVHGNVSKEHHTHLMKATEAPRGLNVSDLGFINNTNDTDYVIQGVSDENGAVVTVTVSDGDATLTETGIVENGEFAIRLDLSRLHDGPITIVLFQADEFGNESESTTLNVEKDTHITAPTLTRSGFAFVGSNVVYHFSGIAEPMSTIHFSVAEANGNNDRSLTYTVGENGFFNIDLPLSDINYSEGVIVSITQEDKAGNLSEVLSPDAIIYTVQSGDTLSHIAKRFNTTVQAITRLNHLTSDRIHIGQSLLLPVTATETLNLGYMFFGDPKHFTNAVLATERSFNVVSPSYFDINRDGTLKVTHQFDPVFIQAMHNEGIRVVPFLSNHWDRDIGRAMLENREAAAQEIADFIVRNNLDGVNVDIENINHEDRDNFTDFVRLLREKVPSSKEVSVAVAANPNGWTQGWHGAYDYRSLAKYADYLMLMTYDESYPGGSPGPVASLPWVERSIQYAINEGVPRDKIVIGLAHYGRFWLEGAAVGGNGISNTQIEEMLKKYEHTITFDEATASVKALVTIKETDPKTYIMGNALAPGTYTIWFENDQSYEAKAALVQQYQIRGVGHWSIGQENRTVWNRYHSWFTPRDEAFVSSDNHESSGNDATETEKAMTTTYTVVAGDSLYRIALRYNTTINELKAANNLTGDMIFVGQTLVIP</sequence>
<dbReference type="eggNOG" id="COG1388">
    <property type="taxonomic scope" value="Bacteria"/>
</dbReference>
<feature type="domain" description="LysM" evidence="2">
    <location>
        <begin position="356"/>
        <end position="399"/>
    </location>
</feature>
<dbReference type="STRING" id="649639.Bcell_4208"/>
<dbReference type="RefSeq" id="WP_013490761.1">
    <property type="nucleotide sequence ID" value="NC_014829.1"/>
</dbReference>
<evidence type="ECO:0000259" key="3">
    <source>
        <dbReference type="PROSITE" id="PS51910"/>
    </source>
</evidence>
<feature type="domain" description="LysM" evidence="2">
    <location>
        <begin position="283"/>
        <end position="326"/>
    </location>
</feature>
<dbReference type="InterPro" id="IPR013783">
    <property type="entry name" value="Ig-like_fold"/>
</dbReference>
<organism evidence="4 5">
    <name type="scientific">Evansella cellulosilytica (strain ATCC 21833 / DSM 2522 / FERM P-1141 / JCM 9156 / N-4)</name>
    <name type="common">Bacillus cellulosilyticus</name>
    <dbReference type="NCBI Taxonomy" id="649639"/>
    <lineage>
        <taxon>Bacteria</taxon>
        <taxon>Bacillati</taxon>
        <taxon>Bacillota</taxon>
        <taxon>Bacilli</taxon>
        <taxon>Bacillales</taxon>
        <taxon>Bacillaceae</taxon>
        <taxon>Evansella</taxon>
    </lineage>
</organism>
<dbReference type="GO" id="GO:0016798">
    <property type="term" value="F:hydrolase activity, acting on glycosyl bonds"/>
    <property type="evidence" value="ECO:0007669"/>
    <property type="project" value="UniProtKB-KW"/>
</dbReference>
<feature type="domain" description="LysM" evidence="2">
    <location>
        <begin position="143"/>
        <end position="186"/>
    </location>
</feature>
<dbReference type="EMBL" id="CP002394">
    <property type="protein sequence ID" value="ADU32435.1"/>
    <property type="molecule type" value="Genomic_DNA"/>
</dbReference>
<dbReference type="InterPro" id="IPR017853">
    <property type="entry name" value="GH"/>
</dbReference>
<dbReference type="GO" id="GO:0005975">
    <property type="term" value="P:carbohydrate metabolic process"/>
    <property type="evidence" value="ECO:0007669"/>
    <property type="project" value="InterPro"/>
</dbReference>
<dbReference type="CDD" id="cd00118">
    <property type="entry name" value="LysM"/>
    <property type="match status" value="7"/>
</dbReference>
<feature type="domain" description="LysM" evidence="2">
    <location>
        <begin position="209"/>
        <end position="252"/>
    </location>
</feature>
<dbReference type="SUPFAM" id="SSF54106">
    <property type="entry name" value="LysM domain"/>
    <property type="match status" value="7"/>
</dbReference>
<feature type="domain" description="LysM" evidence="2">
    <location>
        <begin position="97"/>
        <end position="140"/>
    </location>
</feature>
<dbReference type="GO" id="GO:0008061">
    <property type="term" value="F:chitin binding"/>
    <property type="evidence" value="ECO:0007669"/>
    <property type="project" value="InterPro"/>
</dbReference>
<accession>E6TYZ2</accession>
<keyword evidence="4" id="KW-0378">Hydrolase</keyword>
<keyword evidence="1" id="KW-0326">Glycosidase</keyword>
<dbReference type="PROSITE" id="PS51910">
    <property type="entry name" value="GH18_2"/>
    <property type="match status" value="1"/>
</dbReference>
<dbReference type="InterPro" id="IPR011583">
    <property type="entry name" value="Chitinase_II/V-like_cat"/>
</dbReference>
<feature type="domain" description="LysM" evidence="2">
    <location>
        <begin position="1284"/>
        <end position="1327"/>
    </location>
</feature>
<dbReference type="Proteomes" id="UP000001401">
    <property type="component" value="Chromosome"/>
</dbReference>
<name>E6TYZ2_EVAC2</name>
<dbReference type="PANTHER" id="PTHR33734:SF22">
    <property type="entry name" value="MEMBRANE-BOUND LYTIC MUREIN TRANSGLYCOSYLASE D"/>
    <property type="match status" value="1"/>
</dbReference>
<proteinExistence type="predicted"/>
<evidence type="ECO:0000313" key="5">
    <source>
        <dbReference type="Proteomes" id="UP000001401"/>
    </source>
</evidence>
<dbReference type="Pfam" id="PF00704">
    <property type="entry name" value="Glyco_hydro_18"/>
    <property type="match status" value="1"/>
</dbReference>
<feature type="domain" description="GH18" evidence="3">
    <location>
        <begin position="935"/>
        <end position="1258"/>
    </location>
</feature>
<feature type="domain" description="LysM" evidence="2">
    <location>
        <begin position="884"/>
        <end position="927"/>
    </location>
</feature>
<protein>
    <submittedName>
        <fullName evidence="4">Glycoside hydrolase family 18</fullName>
    </submittedName>
</protein>
<evidence type="ECO:0000259" key="2">
    <source>
        <dbReference type="PROSITE" id="PS51782"/>
    </source>
</evidence>
<dbReference type="SMART" id="SM00636">
    <property type="entry name" value="Glyco_18"/>
    <property type="match status" value="1"/>
</dbReference>
<dbReference type="eggNOG" id="COG3858">
    <property type="taxonomic scope" value="Bacteria"/>
</dbReference>
<dbReference type="Gene3D" id="3.10.50.10">
    <property type="match status" value="1"/>
</dbReference>
<gene>
    <name evidence="4" type="ordered locus">Bcell_4208</name>
</gene>
<evidence type="ECO:0000313" key="4">
    <source>
        <dbReference type="EMBL" id="ADU32435.1"/>
    </source>
</evidence>
<dbReference type="InterPro" id="IPR036779">
    <property type="entry name" value="LysM_dom_sf"/>
</dbReference>
<dbReference type="PANTHER" id="PTHR33734">
    <property type="entry name" value="LYSM DOMAIN-CONTAINING GPI-ANCHORED PROTEIN 2"/>
    <property type="match status" value="1"/>
</dbReference>
<dbReference type="InterPro" id="IPR029070">
    <property type="entry name" value="Chitinase_insertion_sf"/>
</dbReference>
<dbReference type="Gene3D" id="3.10.350.10">
    <property type="entry name" value="LysM domain"/>
    <property type="match status" value="7"/>
</dbReference>
<dbReference type="GO" id="GO:0008932">
    <property type="term" value="F:lytic endotransglycosylase activity"/>
    <property type="evidence" value="ECO:0007669"/>
    <property type="project" value="TreeGrafter"/>
</dbReference>
<dbReference type="SMART" id="SM00257">
    <property type="entry name" value="LysM"/>
    <property type="match status" value="7"/>
</dbReference>
<dbReference type="PROSITE" id="PS51782">
    <property type="entry name" value="LYSM"/>
    <property type="match status" value="7"/>
</dbReference>
<dbReference type="Pfam" id="PF01476">
    <property type="entry name" value="LysM"/>
    <property type="match status" value="7"/>
</dbReference>
<dbReference type="InterPro" id="IPR001223">
    <property type="entry name" value="Glyco_hydro18_cat"/>
</dbReference>
<dbReference type="Gene3D" id="3.20.20.80">
    <property type="entry name" value="Glycosidases"/>
    <property type="match status" value="1"/>
</dbReference>
<dbReference type="HOGENOM" id="CLU_259260_0_0_9"/>
<reference evidence="4 5" key="1">
    <citation type="submission" date="2010-12" db="EMBL/GenBank/DDBJ databases">
        <title>Complete sequence of Bacillus cellulosilyticus DSM 2522.</title>
        <authorList>
            <consortium name="US DOE Joint Genome Institute"/>
            <person name="Lucas S."/>
            <person name="Copeland A."/>
            <person name="Lapidus A."/>
            <person name="Cheng J.-F."/>
            <person name="Bruce D."/>
            <person name="Goodwin L."/>
            <person name="Pitluck S."/>
            <person name="Chertkov O."/>
            <person name="Detter J.C."/>
            <person name="Han C."/>
            <person name="Tapia R."/>
            <person name="Land M."/>
            <person name="Hauser L."/>
            <person name="Jeffries C."/>
            <person name="Kyrpides N."/>
            <person name="Ivanova N."/>
            <person name="Mikhailova N."/>
            <person name="Brumm P."/>
            <person name="Mead D."/>
            <person name="Woyke T."/>
        </authorList>
    </citation>
    <scope>NUCLEOTIDE SEQUENCE [LARGE SCALE GENOMIC DNA]</scope>
    <source>
        <strain evidence="5">ATCC 21833 / DSM 2522 / FERM P-1141 / JCM 9156 / N-4</strain>
    </source>
</reference>
<dbReference type="InterPro" id="IPR018392">
    <property type="entry name" value="LysM"/>
</dbReference>
<evidence type="ECO:0000256" key="1">
    <source>
        <dbReference type="ARBA" id="ARBA00023295"/>
    </source>
</evidence>
<dbReference type="eggNOG" id="COG2373">
    <property type="taxonomic scope" value="Bacteria"/>
</dbReference>
<dbReference type="NCBIfam" id="NF033510">
    <property type="entry name" value="Ca_tandemer"/>
    <property type="match status" value="2"/>
</dbReference>
<dbReference type="SUPFAM" id="SSF51445">
    <property type="entry name" value="(Trans)glycosidases"/>
    <property type="match status" value="1"/>
</dbReference>